<feature type="transmembrane region" description="Helical" evidence="12">
    <location>
        <begin position="12"/>
        <end position="32"/>
    </location>
</feature>
<dbReference type="Pfam" id="PF10502">
    <property type="entry name" value="Peptidase_S26"/>
    <property type="match status" value="1"/>
</dbReference>
<keyword evidence="16" id="KW-1185">Reference proteome</keyword>
<keyword evidence="10 12" id="KW-0472">Membrane</keyword>
<dbReference type="InterPro" id="IPR019758">
    <property type="entry name" value="Pept_S26A_signal_pept_1_CS"/>
</dbReference>
<dbReference type="PROSITE" id="PS00760">
    <property type="entry name" value="SPASE_I_2"/>
    <property type="match status" value="1"/>
</dbReference>
<evidence type="ECO:0000256" key="1">
    <source>
        <dbReference type="ARBA" id="ARBA00000677"/>
    </source>
</evidence>
<name>A0A372L7A5_9BACI</name>
<evidence type="ECO:0000256" key="12">
    <source>
        <dbReference type="RuleBase" id="RU003993"/>
    </source>
</evidence>
<evidence type="ECO:0000256" key="6">
    <source>
        <dbReference type="ARBA" id="ARBA00022670"/>
    </source>
</evidence>
<evidence type="ECO:0000256" key="5">
    <source>
        <dbReference type="ARBA" id="ARBA00022475"/>
    </source>
</evidence>
<dbReference type="GO" id="GO:0004252">
    <property type="term" value="F:serine-type endopeptidase activity"/>
    <property type="evidence" value="ECO:0007669"/>
    <property type="project" value="InterPro"/>
</dbReference>
<keyword evidence="5" id="KW-1003">Cell membrane</keyword>
<sequence length="184" mass="21051">MNKSEINKEIISWLKSFLFAAGIAFIFHTFIFTPVKVHGESMMPTFTDENRLVVSKLSKIQHFDIVVFDAPDSDEKYIKRVIGMPGDTIKVKNDVLYINGKKFDEPYLKANKEKIPGNATLTEDFTLKNYTGEYKVPAGKLFVMGDNRLYSNDSRIFGFIPMDSVIGEAKFQFYPLNQLGTHFK</sequence>
<comment type="caution">
    <text evidence="15">The sequence shown here is derived from an EMBL/GenBank/DDBJ whole genome shotgun (WGS) entry which is preliminary data.</text>
</comment>
<dbReference type="GO" id="GO:0009003">
    <property type="term" value="F:signal peptidase activity"/>
    <property type="evidence" value="ECO:0007669"/>
    <property type="project" value="UniProtKB-EC"/>
</dbReference>
<dbReference type="PANTHER" id="PTHR43390:SF1">
    <property type="entry name" value="CHLOROPLAST PROCESSING PEPTIDASE"/>
    <property type="match status" value="1"/>
</dbReference>
<dbReference type="OrthoDB" id="9802919at2"/>
<dbReference type="InterPro" id="IPR019756">
    <property type="entry name" value="Pept_S26A_signal_pept_1_Ser-AS"/>
</dbReference>
<dbReference type="RefSeq" id="WP_117324395.1">
    <property type="nucleotide sequence ID" value="NZ_QVTD01000022.1"/>
</dbReference>
<dbReference type="InterPro" id="IPR019533">
    <property type="entry name" value="Peptidase_S26"/>
</dbReference>
<dbReference type="CDD" id="cd06530">
    <property type="entry name" value="S26_SPase_I"/>
    <property type="match status" value="1"/>
</dbReference>
<feature type="active site" evidence="11">
    <location>
        <position position="79"/>
    </location>
</feature>
<dbReference type="PROSITE" id="PS00501">
    <property type="entry name" value="SPASE_I_1"/>
    <property type="match status" value="1"/>
</dbReference>
<gene>
    <name evidence="15" type="primary">lepB</name>
    <name evidence="15" type="ORF">D0466_20615</name>
</gene>
<feature type="active site" evidence="11">
    <location>
        <position position="41"/>
    </location>
</feature>
<dbReference type="FunFam" id="2.10.109.10:FF:000008">
    <property type="entry name" value="Signal peptidase I"/>
    <property type="match status" value="1"/>
</dbReference>
<dbReference type="GO" id="GO:0005886">
    <property type="term" value="C:plasma membrane"/>
    <property type="evidence" value="ECO:0007669"/>
    <property type="project" value="UniProtKB-SubCell"/>
</dbReference>
<dbReference type="PRINTS" id="PR00727">
    <property type="entry name" value="LEADERPTASE"/>
</dbReference>
<keyword evidence="6 12" id="KW-0645">Protease</keyword>
<accession>A0A372L7A5</accession>
<keyword evidence="7 12" id="KW-0812">Transmembrane</keyword>
<evidence type="ECO:0000256" key="4">
    <source>
        <dbReference type="ARBA" id="ARBA00013208"/>
    </source>
</evidence>
<reference evidence="15 16" key="1">
    <citation type="submission" date="2018-08" db="EMBL/GenBank/DDBJ databases">
        <title>Bacillus chawlae sp. nov., Bacillus glennii sp. nov., and Bacillus saganii sp. nov. Isolated from the Vehicle Assembly Building at Kennedy Space Center where the Viking Spacecraft were Assembled.</title>
        <authorList>
            <person name="Seuylemezian A."/>
            <person name="Vaishampayan P."/>
        </authorList>
    </citation>
    <scope>NUCLEOTIDE SEQUENCE [LARGE SCALE GENOMIC DNA]</scope>
    <source>
        <strain evidence="15 16">V44-8</strain>
    </source>
</reference>
<dbReference type="PROSITE" id="PS00761">
    <property type="entry name" value="SPASE_I_3"/>
    <property type="match status" value="1"/>
</dbReference>
<evidence type="ECO:0000256" key="2">
    <source>
        <dbReference type="ARBA" id="ARBA00004401"/>
    </source>
</evidence>
<comment type="subcellular location">
    <subcellularLocation>
        <location evidence="2">Cell membrane</location>
        <topology evidence="2">Single-pass type II membrane protein</topology>
    </subcellularLocation>
    <subcellularLocation>
        <location evidence="13">Membrane</location>
        <topology evidence="13">Single-pass type II membrane protein</topology>
    </subcellularLocation>
</comment>
<dbReference type="InterPro" id="IPR019757">
    <property type="entry name" value="Pept_S26A_signal_pept_1_Lys-AS"/>
</dbReference>
<evidence type="ECO:0000313" key="16">
    <source>
        <dbReference type="Proteomes" id="UP000262939"/>
    </source>
</evidence>
<evidence type="ECO:0000256" key="7">
    <source>
        <dbReference type="ARBA" id="ARBA00022692"/>
    </source>
</evidence>
<dbReference type="NCBIfam" id="TIGR02227">
    <property type="entry name" value="sigpep_I_bact"/>
    <property type="match status" value="1"/>
</dbReference>
<evidence type="ECO:0000259" key="14">
    <source>
        <dbReference type="Pfam" id="PF10502"/>
    </source>
</evidence>
<dbReference type="EMBL" id="QVTD01000022">
    <property type="protein sequence ID" value="RFU60758.1"/>
    <property type="molecule type" value="Genomic_DNA"/>
</dbReference>
<evidence type="ECO:0000256" key="10">
    <source>
        <dbReference type="ARBA" id="ARBA00023136"/>
    </source>
</evidence>
<dbReference type="AlphaFoldDB" id="A0A372L7A5"/>
<comment type="similarity">
    <text evidence="3 13">Belongs to the peptidase S26 family.</text>
</comment>
<dbReference type="InterPro" id="IPR000223">
    <property type="entry name" value="Pept_S26A_signal_pept_1"/>
</dbReference>
<dbReference type="Proteomes" id="UP000262939">
    <property type="component" value="Unassembled WGS sequence"/>
</dbReference>
<keyword evidence="9 12" id="KW-1133">Transmembrane helix</keyword>
<proteinExistence type="inferred from homology"/>
<evidence type="ECO:0000256" key="13">
    <source>
        <dbReference type="RuleBase" id="RU362042"/>
    </source>
</evidence>
<dbReference type="EC" id="3.4.21.89" evidence="4 12"/>
<protein>
    <recommendedName>
        <fullName evidence="4 12">Signal peptidase I</fullName>
        <ecNumber evidence="4 12">3.4.21.89</ecNumber>
    </recommendedName>
</protein>
<dbReference type="SUPFAM" id="SSF51306">
    <property type="entry name" value="LexA/Signal peptidase"/>
    <property type="match status" value="1"/>
</dbReference>
<evidence type="ECO:0000256" key="3">
    <source>
        <dbReference type="ARBA" id="ARBA00009370"/>
    </source>
</evidence>
<evidence type="ECO:0000256" key="11">
    <source>
        <dbReference type="PIRSR" id="PIRSR600223-1"/>
    </source>
</evidence>
<dbReference type="GO" id="GO:0006465">
    <property type="term" value="P:signal peptide processing"/>
    <property type="evidence" value="ECO:0007669"/>
    <property type="project" value="InterPro"/>
</dbReference>
<feature type="domain" description="Peptidase S26" evidence="14">
    <location>
        <begin position="11"/>
        <end position="174"/>
    </location>
</feature>
<dbReference type="Gene3D" id="2.10.109.10">
    <property type="entry name" value="Umud Fragment, subunit A"/>
    <property type="match status" value="1"/>
</dbReference>
<evidence type="ECO:0000256" key="9">
    <source>
        <dbReference type="ARBA" id="ARBA00022989"/>
    </source>
</evidence>
<comment type="catalytic activity">
    <reaction evidence="1 12">
        <text>Cleavage of hydrophobic, N-terminal signal or leader sequences from secreted and periplasmic proteins.</text>
        <dbReference type="EC" id="3.4.21.89"/>
    </reaction>
</comment>
<keyword evidence="8 12" id="KW-0378">Hydrolase</keyword>
<dbReference type="PANTHER" id="PTHR43390">
    <property type="entry name" value="SIGNAL PEPTIDASE I"/>
    <property type="match status" value="1"/>
</dbReference>
<evidence type="ECO:0000313" key="15">
    <source>
        <dbReference type="EMBL" id="RFU60758.1"/>
    </source>
</evidence>
<evidence type="ECO:0000256" key="8">
    <source>
        <dbReference type="ARBA" id="ARBA00022801"/>
    </source>
</evidence>
<organism evidence="15 16">
    <name type="scientific">Peribacillus glennii</name>
    <dbReference type="NCBI Taxonomy" id="2303991"/>
    <lineage>
        <taxon>Bacteria</taxon>
        <taxon>Bacillati</taxon>
        <taxon>Bacillota</taxon>
        <taxon>Bacilli</taxon>
        <taxon>Bacillales</taxon>
        <taxon>Bacillaceae</taxon>
        <taxon>Peribacillus</taxon>
    </lineage>
</organism>
<dbReference type="InterPro" id="IPR036286">
    <property type="entry name" value="LexA/Signal_pep-like_sf"/>
</dbReference>